<feature type="transmembrane region" description="Helical" evidence="1">
    <location>
        <begin position="112"/>
        <end position="133"/>
    </location>
</feature>
<reference evidence="2 3" key="1">
    <citation type="journal article" date="2015" name="Nature">
        <title>rRNA introns, odd ribosomes, and small enigmatic genomes across a large radiation of phyla.</title>
        <authorList>
            <person name="Brown C.T."/>
            <person name="Hug L.A."/>
            <person name="Thomas B.C."/>
            <person name="Sharon I."/>
            <person name="Castelle C.J."/>
            <person name="Singh A."/>
            <person name="Wilkins M.J."/>
            <person name="Williams K.H."/>
            <person name="Banfield J.F."/>
        </authorList>
    </citation>
    <scope>NUCLEOTIDE SEQUENCE [LARGE SCALE GENOMIC DNA]</scope>
</reference>
<feature type="transmembrane region" description="Helical" evidence="1">
    <location>
        <begin position="367"/>
        <end position="386"/>
    </location>
</feature>
<feature type="transmembrane region" description="Helical" evidence="1">
    <location>
        <begin position="310"/>
        <end position="329"/>
    </location>
</feature>
<keyword evidence="1" id="KW-0812">Transmembrane</keyword>
<protein>
    <recommendedName>
        <fullName evidence="4">Glycosyltransferase RgtA/B/C/D-like domain-containing protein</fullName>
    </recommendedName>
</protein>
<comment type="caution">
    <text evidence="2">The sequence shown here is derived from an EMBL/GenBank/DDBJ whole genome shotgun (WGS) entry which is preliminary data.</text>
</comment>
<organism evidence="2 3">
    <name type="scientific">Candidatus Magasanikbacteria bacterium GW2011_GWA2_45_39</name>
    <dbReference type="NCBI Taxonomy" id="1619041"/>
    <lineage>
        <taxon>Bacteria</taxon>
        <taxon>Candidatus Magasanikiibacteriota</taxon>
    </lineage>
</organism>
<evidence type="ECO:0000256" key="1">
    <source>
        <dbReference type="SAM" id="Phobius"/>
    </source>
</evidence>
<keyword evidence="1" id="KW-1133">Transmembrane helix</keyword>
<feature type="transmembrane region" description="Helical" evidence="1">
    <location>
        <begin position="140"/>
        <end position="159"/>
    </location>
</feature>
<keyword evidence="1" id="KW-0472">Membrane</keyword>
<gene>
    <name evidence="2" type="ORF">UX10_C0006G0014</name>
</gene>
<feature type="transmembrane region" description="Helical" evidence="1">
    <location>
        <begin position="244"/>
        <end position="266"/>
    </location>
</feature>
<feature type="transmembrane region" description="Helical" evidence="1">
    <location>
        <begin position="341"/>
        <end position="360"/>
    </location>
</feature>
<proteinExistence type="predicted"/>
<accession>A0A0G1PQM7</accession>
<feature type="transmembrane region" description="Helical" evidence="1">
    <location>
        <begin position="286"/>
        <end position="303"/>
    </location>
</feature>
<evidence type="ECO:0000313" key="3">
    <source>
        <dbReference type="Proteomes" id="UP000033999"/>
    </source>
</evidence>
<dbReference type="EMBL" id="LCKX01000006">
    <property type="protein sequence ID" value="KKU07743.1"/>
    <property type="molecule type" value="Genomic_DNA"/>
</dbReference>
<evidence type="ECO:0000313" key="2">
    <source>
        <dbReference type="EMBL" id="KKU07743.1"/>
    </source>
</evidence>
<feature type="transmembrane region" description="Helical" evidence="1">
    <location>
        <begin position="220"/>
        <end position="237"/>
    </location>
</feature>
<name>A0A0G1PQM7_9BACT</name>
<dbReference type="AlphaFoldDB" id="A0A0G1PQM7"/>
<feature type="transmembrane region" description="Helical" evidence="1">
    <location>
        <begin position="16"/>
        <end position="37"/>
    </location>
</feature>
<dbReference type="Proteomes" id="UP000033999">
    <property type="component" value="Unassembled WGS sequence"/>
</dbReference>
<evidence type="ECO:0008006" key="4">
    <source>
        <dbReference type="Google" id="ProtNLM"/>
    </source>
</evidence>
<sequence>MHKKDQLKIFFREHRLILGVAVILATLMIFPLVLFPLSIPKTYQGINIANHGLDELWYLSRGKEILDGHELGNPLFREGKNEQDPYFTYVEHILLSPVKWLGLGDMVSIPTLYALFNAGGVFILILLIYFFTLQLSSDKILSTVAATLIVGGYALVHPSDLFSINVYSRAFSPYIPLLATFGYANLLLRAVRRTSQKYIFLSGLVFGLLFYVYFYAWSYIAAVNGCLFFIYLARREFILAKKIFLISILGISIGSFSLLNLVSSAFSEAGKQLAYFHWVEHSRAPFIDIFSLAVAFIFTFFALKKRCDANFAPLLAFVVAGWLVMNQQILTGKSLQSGHFIHFTTPFSVIIVGIILWPLLKKDIYKKLVCVGFLVMAFVNTGIGQYRAAITKLDTKEYYQNYRPIIDALNEDKKPGVILAADNFNQYLFTVFTPHDLFWARGFLVVNVPLEERTKDALFVYMYLNREARVHFVAYLTSQLKEPSKLAIYSENPIWFYGGIYETLEGYKSGMQYYDYQNSVSDGLGGREIQEKRPLLLESLAKEYDLLAKHPEGILQLFKKYGINYIVWDKNKNSEWDLGFIQKELVVESHNIFLYHIK</sequence>